<keyword evidence="2" id="KW-1185">Reference proteome</keyword>
<sequence length="78" mass="9393">MKRNKGKLIENLKEKTHRTDEECNIIYEILQEQSIIGRKNKEIIKSKFMEKLNIEESEADELYNISMETILKDFFKIK</sequence>
<gene>
    <name evidence="1" type="ORF">LS65_000235</name>
</gene>
<dbReference type="AlphaFoldDB" id="A0A4U8TRH2"/>
<reference evidence="1 2" key="1">
    <citation type="journal article" date="2014" name="Genome Announc.">
        <title>Draft genome sequences of eight enterohepatic helicobacter species isolated from both laboratory and wild rodents.</title>
        <authorList>
            <person name="Sheh A."/>
            <person name="Shen Z."/>
            <person name="Fox J.G."/>
        </authorList>
    </citation>
    <scope>NUCLEOTIDE SEQUENCE [LARGE SCALE GENOMIC DNA]</scope>
    <source>
        <strain evidence="1 2">MIT 01-6451</strain>
    </source>
</reference>
<evidence type="ECO:0000313" key="2">
    <source>
        <dbReference type="Proteomes" id="UP000029707"/>
    </source>
</evidence>
<protein>
    <submittedName>
        <fullName evidence="1">Uncharacterized protein</fullName>
    </submittedName>
</protein>
<dbReference type="RefSeq" id="WP_034362781.1">
    <property type="nucleotide sequence ID" value="NZ_CAJUDB010000004.1"/>
</dbReference>
<comment type="caution">
    <text evidence="1">The sequence shown here is derived from an EMBL/GenBank/DDBJ whole genome shotgun (WGS) entry which is preliminary data.</text>
</comment>
<organism evidence="1 2">
    <name type="scientific">Helicobacter japonicus</name>
    <dbReference type="NCBI Taxonomy" id="425400"/>
    <lineage>
        <taxon>Bacteria</taxon>
        <taxon>Pseudomonadati</taxon>
        <taxon>Campylobacterota</taxon>
        <taxon>Epsilonproteobacteria</taxon>
        <taxon>Campylobacterales</taxon>
        <taxon>Helicobacteraceae</taxon>
        <taxon>Helicobacter</taxon>
    </lineage>
</organism>
<dbReference type="STRING" id="425400.LS65_07470"/>
<evidence type="ECO:0000313" key="1">
    <source>
        <dbReference type="EMBL" id="TLE03242.1"/>
    </source>
</evidence>
<dbReference type="Proteomes" id="UP000029707">
    <property type="component" value="Unassembled WGS sequence"/>
</dbReference>
<name>A0A4U8TRH2_9HELI</name>
<accession>A0A4U8TRH2</accession>
<proteinExistence type="predicted"/>
<dbReference type="EMBL" id="JRMQ02000001">
    <property type="protein sequence ID" value="TLE03242.1"/>
    <property type="molecule type" value="Genomic_DNA"/>
</dbReference>